<dbReference type="Proteomes" id="UP001596432">
    <property type="component" value="Unassembled WGS sequence"/>
</dbReference>
<dbReference type="GeneID" id="78819287"/>
<dbReference type="RefSeq" id="WP_274324641.1">
    <property type="nucleotide sequence ID" value="NZ_CP118158.1"/>
</dbReference>
<feature type="transmembrane region" description="Helical" evidence="1">
    <location>
        <begin position="89"/>
        <end position="108"/>
    </location>
</feature>
<sequence>MWPWEHLAIGYLAYAALSRVVWHEPTTGPAAIAVAFGTQFPDLVDKPLGWWLGVLPGGTTLAHSLLTAVPLSLAVLVTGIVLERERPALAFVVGYLSHLPADVLYPVVLGRDPKTWFLFWPLHPAPSDDSTDVLLHVVELAEQFAAFLASPLGALYLLGELSLLAAAAWLWQRDGRPGLPRAPRDRSAVKR</sequence>
<organism evidence="2 3">
    <name type="scientific">Halosimplex aquaticum</name>
    <dbReference type="NCBI Taxonomy" id="3026162"/>
    <lineage>
        <taxon>Archaea</taxon>
        <taxon>Methanobacteriati</taxon>
        <taxon>Methanobacteriota</taxon>
        <taxon>Stenosarchaea group</taxon>
        <taxon>Halobacteria</taxon>
        <taxon>Halobacteriales</taxon>
        <taxon>Haloarculaceae</taxon>
        <taxon>Halosimplex</taxon>
    </lineage>
</organism>
<dbReference type="GO" id="GO:0016787">
    <property type="term" value="F:hydrolase activity"/>
    <property type="evidence" value="ECO:0007669"/>
    <property type="project" value="UniProtKB-KW"/>
</dbReference>
<accession>A0ABD5XZJ8</accession>
<gene>
    <name evidence="2" type="ORF">ACFQMA_04200</name>
</gene>
<reference evidence="2 3" key="1">
    <citation type="journal article" date="2019" name="Int. J. Syst. Evol. Microbiol.">
        <title>The Global Catalogue of Microorganisms (GCM) 10K type strain sequencing project: providing services to taxonomists for standard genome sequencing and annotation.</title>
        <authorList>
            <consortium name="The Broad Institute Genomics Platform"/>
            <consortium name="The Broad Institute Genome Sequencing Center for Infectious Disease"/>
            <person name="Wu L."/>
            <person name="Ma J."/>
        </authorList>
    </citation>
    <scope>NUCLEOTIDE SEQUENCE [LARGE SCALE GENOMIC DNA]</scope>
    <source>
        <strain evidence="2 3">XZYJT29</strain>
    </source>
</reference>
<dbReference type="AlphaFoldDB" id="A0ABD5XZJ8"/>
<proteinExistence type="predicted"/>
<keyword evidence="1" id="KW-0812">Transmembrane</keyword>
<protein>
    <submittedName>
        <fullName evidence="2">Metal-dependent hydrolase</fullName>
    </submittedName>
</protein>
<feature type="transmembrane region" description="Helical" evidence="1">
    <location>
        <begin position="144"/>
        <end position="171"/>
    </location>
</feature>
<keyword evidence="1" id="KW-0472">Membrane</keyword>
<dbReference type="InterPro" id="IPR007404">
    <property type="entry name" value="YdjM-like"/>
</dbReference>
<evidence type="ECO:0000313" key="3">
    <source>
        <dbReference type="Proteomes" id="UP001596432"/>
    </source>
</evidence>
<feature type="transmembrane region" description="Helical" evidence="1">
    <location>
        <begin position="61"/>
        <end position="82"/>
    </location>
</feature>
<keyword evidence="1" id="KW-1133">Transmembrane helix</keyword>
<evidence type="ECO:0000313" key="2">
    <source>
        <dbReference type="EMBL" id="MFC7139039.1"/>
    </source>
</evidence>
<dbReference type="Pfam" id="PF04307">
    <property type="entry name" value="YdjM"/>
    <property type="match status" value="1"/>
</dbReference>
<keyword evidence="3" id="KW-1185">Reference proteome</keyword>
<name>A0ABD5XZJ8_9EURY</name>
<keyword evidence="2" id="KW-0378">Hydrolase</keyword>
<comment type="caution">
    <text evidence="2">The sequence shown here is derived from an EMBL/GenBank/DDBJ whole genome shotgun (WGS) entry which is preliminary data.</text>
</comment>
<dbReference type="EMBL" id="JBHTAS010000001">
    <property type="protein sequence ID" value="MFC7139039.1"/>
    <property type="molecule type" value="Genomic_DNA"/>
</dbReference>
<evidence type="ECO:0000256" key="1">
    <source>
        <dbReference type="SAM" id="Phobius"/>
    </source>
</evidence>